<sequence>MTESYSPPGLALPYYFLYYKVPGKMVATSEGGAAIWRLSGEAGGWEPRNDIADDILYGTTQEVNVLTREEFVQKTEAVRGRYLRGEGPVFALYDTIRGIEEVAEAENRRLSDRERLLVEGLRRRTYVMFETELLAQGDPAADPTLAG</sequence>
<reference evidence="1" key="1">
    <citation type="submission" date="2023-07" db="EMBL/GenBank/DDBJ databases">
        <title>Sequencing the genomes of 1000 actinobacteria strains.</title>
        <authorList>
            <person name="Klenk H.-P."/>
        </authorList>
    </citation>
    <scope>NUCLEOTIDE SEQUENCE</scope>
    <source>
        <strain evidence="1">DSM 44707</strain>
    </source>
</reference>
<gene>
    <name evidence="1" type="ORF">J2S41_005959</name>
</gene>
<proteinExistence type="predicted"/>
<evidence type="ECO:0000313" key="2">
    <source>
        <dbReference type="Proteomes" id="UP001183643"/>
    </source>
</evidence>
<accession>A0AAE3YV18</accession>
<dbReference type="Proteomes" id="UP001183643">
    <property type="component" value="Unassembled WGS sequence"/>
</dbReference>
<keyword evidence="2" id="KW-1185">Reference proteome</keyword>
<name>A0AAE3YV18_9ACTN</name>
<dbReference type="EMBL" id="JAVDYB010000001">
    <property type="protein sequence ID" value="MDR7279181.1"/>
    <property type="molecule type" value="Genomic_DNA"/>
</dbReference>
<comment type="caution">
    <text evidence="1">The sequence shown here is derived from an EMBL/GenBank/DDBJ whole genome shotgun (WGS) entry which is preliminary data.</text>
</comment>
<protein>
    <submittedName>
        <fullName evidence="1">Uncharacterized protein</fullName>
    </submittedName>
</protein>
<evidence type="ECO:0000313" key="1">
    <source>
        <dbReference type="EMBL" id="MDR7279181.1"/>
    </source>
</evidence>
<dbReference type="RefSeq" id="WP_310372587.1">
    <property type="nucleotide sequence ID" value="NZ_JAVDYB010000001.1"/>
</dbReference>
<organism evidence="1 2">
    <name type="scientific">Catenuloplanes atrovinosus</name>
    <dbReference type="NCBI Taxonomy" id="137266"/>
    <lineage>
        <taxon>Bacteria</taxon>
        <taxon>Bacillati</taxon>
        <taxon>Actinomycetota</taxon>
        <taxon>Actinomycetes</taxon>
        <taxon>Micromonosporales</taxon>
        <taxon>Micromonosporaceae</taxon>
        <taxon>Catenuloplanes</taxon>
    </lineage>
</organism>
<dbReference type="AlphaFoldDB" id="A0AAE3YV18"/>